<protein>
    <recommendedName>
        <fullName evidence="4">DUF4932 domain-containing protein</fullName>
    </recommendedName>
</protein>
<accession>A0A1I2C1V0</accession>
<dbReference type="EMBL" id="FOLQ01000016">
    <property type="protein sequence ID" value="SFE62327.1"/>
    <property type="molecule type" value="Genomic_DNA"/>
</dbReference>
<dbReference type="AlphaFoldDB" id="A0A1I2C1V0"/>
<dbReference type="Pfam" id="PF16286">
    <property type="entry name" value="DUF4932"/>
    <property type="match status" value="1"/>
</dbReference>
<keyword evidence="1" id="KW-0732">Signal</keyword>
<dbReference type="InterPro" id="IPR032560">
    <property type="entry name" value="DUF4932"/>
</dbReference>
<evidence type="ECO:0000256" key="1">
    <source>
        <dbReference type="SAM" id="SignalP"/>
    </source>
</evidence>
<evidence type="ECO:0000313" key="2">
    <source>
        <dbReference type="EMBL" id="SFE62327.1"/>
    </source>
</evidence>
<feature type="signal peptide" evidence="1">
    <location>
        <begin position="1"/>
        <end position="17"/>
    </location>
</feature>
<dbReference type="STRING" id="662367.SAMN05216167_11678"/>
<proteinExistence type="predicted"/>
<name>A0A1I2C1V0_9BACT</name>
<feature type="chain" id="PRO_5011784481" description="DUF4932 domain-containing protein" evidence="1">
    <location>
        <begin position="18"/>
        <end position="460"/>
    </location>
</feature>
<reference evidence="2 3" key="1">
    <citation type="submission" date="2016-10" db="EMBL/GenBank/DDBJ databases">
        <authorList>
            <person name="de Groot N.N."/>
        </authorList>
    </citation>
    <scope>NUCLEOTIDE SEQUENCE [LARGE SCALE GENOMIC DNA]</scope>
    <source>
        <strain evidence="2 3">DSM 26130</strain>
    </source>
</reference>
<dbReference type="Proteomes" id="UP000198598">
    <property type="component" value="Unassembled WGS sequence"/>
</dbReference>
<keyword evidence="3" id="KW-1185">Reference proteome</keyword>
<dbReference type="RefSeq" id="WP_245776799.1">
    <property type="nucleotide sequence ID" value="NZ_FOLQ01000016.1"/>
</dbReference>
<gene>
    <name evidence="2" type="ORF">SAMN05216167_11678</name>
</gene>
<sequence>MKATLTYLLIFASISNALSQSKLIPTVRATSNRLMMYIGNERGNFNGVNGLPTSFSYSFGLEQATSRLAFVSEKDSISMTLQRGITTICQIIREAQHDTVTCFLTSHKLVKAAVFNDAYKKANEGKTSIEIPEVYELINVVFALTNYGKTPAIFKETNYYPAVIAHFSPFKNHPAVRSIDSLLAKSEGNYYNLKMDSYAYRFDGEKLINGGVYDRVSWGEVNELVPYIPLLENFAKRSNFRTFYQQHTPYYKSLVEDFRQNVDVATMKAWLEKQFPTTHYSAVKVLFSPLVGWNQSANKFEDNGFAEAQMHIDFPFVSTTAKKQPLNIAKGKRMTIAFTELNHSYLNPEAEKYTKDIAVAFKNLADWADPNKPAAIYSNDLSCFEEYMNYGLVTLLYNDIFDPKTAETLRGDIEKDMVDRRGFRRFKEFDQALLRMYQTRKPGQTVADLYPAIIAWAANQ</sequence>
<evidence type="ECO:0008006" key="4">
    <source>
        <dbReference type="Google" id="ProtNLM"/>
    </source>
</evidence>
<organism evidence="2 3">
    <name type="scientific">Spirosoma endophyticum</name>
    <dbReference type="NCBI Taxonomy" id="662367"/>
    <lineage>
        <taxon>Bacteria</taxon>
        <taxon>Pseudomonadati</taxon>
        <taxon>Bacteroidota</taxon>
        <taxon>Cytophagia</taxon>
        <taxon>Cytophagales</taxon>
        <taxon>Cytophagaceae</taxon>
        <taxon>Spirosoma</taxon>
    </lineage>
</organism>
<evidence type="ECO:0000313" key="3">
    <source>
        <dbReference type="Proteomes" id="UP000198598"/>
    </source>
</evidence>